<dbReference type="WBParaSite" id="PSU_v2.g12713.t1">
    <property type="protein sequence ID" value="PSU_v2.g12713.t1"/>
    <property type="gene ID" value="PSU_v2.g12713"/>
</dbReference>
<keyword evidence="1" id="KW-1185">Reference proteome</keyword>
<organism evidence="1 2">
    <name type="scientific">Panagrolaimus superbus</name>
    <dbReference type="NCBI Taxonomy" id="310955"/>
    <lineage>
        <taxon>Eukaryota</taxon>
        <taxon>Metazoa</taxon>
        <taxon>Ecdysozoa</taxon>
        <taxon>Nematoda</taxon>
        <taxon>Chromadorea</taxon>
        <taxon>Rhabditida</taxon>
        <taxon>Tylenchina</taxon>
        <taxon>Panagrolaimomorpha</taxon>
        <taxon>Panagrolaimoidea</taxon>
        <taxon>Panagrolaimidae</taxon>
        <taxon>Panagrolaimus</taxon>
    </lineage>
</organism>
<proteinExistence type="predicted"/>
<evidence type="ECO:0000313" key="1">
    <source>
        <dbReference type="Proteomes" id="UP000887577"/>
    </source>
</evidence>
<dbReference type="Proteomes" id="UP000887577">
    <property type="component" value="Unplaced"/>
</dbReference>
<name>A0A914Y1Q5_9BILA</name>
<protein>
    <submittedName>
        <fullName evidence="2">Lectin</fullName>
    </submittedName>
</protein>
<sequence length="206" mass="23244">MAFCTFVQKTSCLFDENVFDGYNTAENENNIAQVASPNGNCEIIILNRPVVIFDDLGVNLKYLTHSVKHFWTTSKNQAVKVYRGSVEDELMLEFNSTNGDVWSNFILASTWYTITVPVNSSVYMEFTKFADNTLQISKPGKTLWGTAYYGSKNSAPLRQDTPNIGVLEIYENIVANIKILKFNVSSSGAFNFSLEYGEIHGQEQWK</sequence>
<accession>A0A914Y1Q5</accession>
<reference evidence="2" key="1">
    <citation type="submission" date="2022-11" db="UniProtKB">
        <authorList>
            <consortium name="WormBaseParasite"/>
        </authorList>
    </citation>
    <scope>IDENTIFICATION</scope>
</reference>
<dbReference type="AlphaFoldDB" id="A0A914Y1Q5"/>
<evidence type="ECO:0000313" key="2">
    <source>
        <dbReference type="WBParaSite" id="PSU_v2.g12713.t1"/>
    </source>
</evidence>